<dbReference type="PANTHER" id="PTHR11358">
    <property type="entry name" value="ARGINASE/AGMATINASE"/>
    <property type="match status" value="1"/>
</dbReference>
<dbReference type="PIRSF" id="PIRSF036979">
    <property type="entry name" value="Arginase"/>
    <property type="match status" value="1"/>
</dbReference>
<proteinExistence type="inferred from homology"/>
<feature type="binding site" evidence="4">
    <location>
        <position position="144"/>
    </location>
    <ligand>
        <name>Mn(2+)</name>
        <dbReference type="ChEBI" id="CHEBI:29035"/>
        <label>1</label>
    </ligand>
</feature>
<dbReference type="InterPro" id="IPR006035">
    <property type="entry name" value="Ureohydrolase"/>
</dbReference>
<dbReference type="PROSITE" id="PS51409">
    <property type="entry name" value="ARGINASE_2"/>
    <property type="match status" value="1"/>
</dbReference>
<dbReference type="Pfam" id="PF00491">
    <property type="entry name" value="Arginase"/>
    <property type="match status" value="1"/>
</dbReference>
<dbReference type="EC" id="3.5.3.11" evidence="5"/>
<dbReference type="NCBIfam" id="TIGR01230">
    <property type="entry name" value="agmatinase"/>
    <property type="match status" value="1"/>
</dbReference>
<dbReference type="InterPro" id="IPR005925">
    <property type="entry name" value="Agmatinase-rel"/>
</dbReference>
<evidence type="ECO:0000256" key="1">
    <source>
        <dbReference type="ARBA" id="ARBA00009227"/>
    </source>
</evidence>
<dbReference type="EMBL" id="VBAN01000379">
    <property type="protein sequence ID" value="TMI78865.1"/>
    <property type="molecule type" value="Genomic_DNA"/>
</dbReference>
<protein>
    <submittedName>
        <fullName evidence="5">Agmatinase</fullName>
        <ecNumber evidence="5">3.5.3.11</ecNumber>
    </submittedName>
</protein>
<feature type="binding site" evidence="4">
    <location>
        <position position="252"/>
    </location>
    <ligand>
        <name>Mn(2+)</name>
        <dbReference type="ChEBI" id="CHEBI:29035"/>
        <label>1</label>
    </ligand>
</feature>
<evidence type="ECO:0000256" key="3">
    <source>
        <dbReference type="ARBA" id="ARBA00022801"/>
    </source>
</evidence>
<feature type="binding site" evidence="4">
    <location>
        <position position="170"/>
    </location>
    <ligand>
        <name>Mn(2+)</name>
        <dbReference type="ChEBI" id="CHEBI:29035"/>
        <label>1</label>
    </ligand>
</feature>
<sequence>MVGVPVGPRILSVTPPSAQSLRPKYLTFYGAPPCAPGAAPDADVAFVGVPFDLGTTLRPGARFGPAAVRAASAWYRYIDDDGKAAGGWFDLDLGRWILQGITMADCGDVEIAPADITANLERITAGVAAIAGAGHLPVIVGGDHSITYAALRAFAGRGPLHVVQFDTHQDFVDERRGTRLGHGNVMRRASELPFVTGISQIGIKGLQKYPEPVAAAQTYGARIVTASALRRDGPEAAARSVPAGAACYLTVDIDVLDIAQAPGTGTPEPGGLSYRELCEAARAVVNRGRVVGLDLVEVSPPYDWAEVTARSAARLILDVLAAIFARESEGRPVIRAASEEGRA</sequence>
<feature type="binding site" evidence="4">
    <location>
        <position position="254"/>
    </location>
    <ligand>
        <name>Mn(2+)</name>
        <dbReference type="ChEBI" id="CHEBI:29035"/>
        <label>1</label>
    </ligand>
</feature>
<keyword evidence="3 5" id="KW-0378">Hydrolase</keyword>
<evidence type="ECO:0000256" key="2">
    <source>
        <dbReference type="ARBA" id="ARBA00022723"/>
    </source>
</evidence>
<comment type="cofactor">
    <cofactor evidence="4">
        <name>Mn(2+)</name>
        <dbReference type="ChEBI" id="CHEBI:29035"/>
    </cofactor>
    <text evidence="4">Binds 2 manganese ions per subunit.</text>
</comment>
<dbReference type="GO" id="GO:0046872">
    <property type="term" value="F:metal ion binding"/>
    <property type="evidence" value="ECO:0007669"/>
    <property type="project" value="UniProtKB-KW"/>
</dbReference>
<comment type="caution">
    <text evidence="5">The sequence shown here is derived from an EMBL/GenBank/DDBJ whole genome shotgun (WGS) entry which is preliminary data.</text>
</comment>
<dbReference type="GO" id="GO:0033389">
    <property type="term" value="P:putrescine biosynthetic process from arginine, via agmatine"/>
    <property type="evidence" value="ECO:0007669"/>
    <property type="project" value="TreeGrafter"/>
</dbReference>
<dbReference type="Proteomes" id="UP000318093">
    <property type="component" value="Unassembled WGS sequence"/>
</dbReference>
<dbReference type="GO" id="GO:0008783">
    <property type="term" value="F:agmatinase activity"/>
    <property type="evidence" value="ECO:0007669"/>
    <property type="project" value="UniProtKB-EC"/>
</dbReference>
<organism evidence="5 6">
    <name type="scientific">Candidatus Segetimicrobium genomatis</name>
    <dbReference type="NCBI Taxonomy" id="2569760"/>
    <lineage>
        <taxon>Bacteria</taxon>
        <taxon>Bacillati</taxon>
        <taxon>Candidatus Sysuimicrobiota</taxon>
        <taxon>Candidatus Sysuimicrobiia</taxon>
        <taxon>Candidatus Sysuimicrobiales</taxon>
        <taxon>Candidatus Segetimicrobiaceae</taxon>
        <taxon>Candidatus Segetimicrobium</taxon>
    </lineage>
</organism>
<keyword evidence="4" id="KW-0464">Manganese</keyword>
<dbReference type="SUPFAM" id="SSF52768">
    <property type="entry name" value="Arginase/deacetylase"/>
    <property type="match status" value="1"/>
</dbReference>
<feature type="binding site" evidence="4">
    <location>
        <position position="166"/>
    </location>
    <ligand>
        <name>Mn(2+)</name>
        <dbReference type="ChEBI" id="CHEBI:29035"/>
        <label>1</label>
    </ligand>
</feature>
<comment type="similarity">
    <text evidence="1">Belongs to the arginase family. Agmatinase subfamily.</text>
</comment>
<accession>A0A537J5T9</accession>
<evidence type="ECO:0000256" key="4">
    <source>
        <dbReference type="PIRSR" id="PIRSR036979-1"/>
    </source>
</evidence>
<evidence type="ECO:0000313" key="6">
    <source>
        <dbReference type="Proteomes" id="UP000318093"/>
    </source>
</evidence>
<dbReference type="Gene3D" id="3.40.800.10">
    <property type="entry name" value="Ureohydrolase domain"/>
    <property type="match status" value="1"/>
</dbReference>
<feature type="binding site" evidence="4">
    <location>
        <position position="168"/>
    </location>
    <ligand>
        <name>Mn(2+)</name>
        <dbReference type="ChEBI" id="CHEBI:29035"/>
        <label>1</label>
    </ligand>
</feature>
<gene>
    <name evidence="5" type="primary">speB</name>
    <name evidence="5" type="ORF">E6H03_11300</name>
</gene>
<dbReference type="InterPro" id="IPR023696">
    <property type="entry name" value="Ureohydrolase_dom_sf"/>
</dbReference>
<name>A0A537J5T9_9BACT</name>
<evidence type="ECO:0000313" key="5">
    <source>
        <dbReference type="EMBL" id="TMI78865.1"/>
    </source>
</evidence>
<dbReference type="PANTHER" id="PTHR11358:SF26">
    <property type="entry name" value="GUANIDINO ACID HYDROLASE, MITOCHONDRIAL"/>
    <property type="match status" value="1"/>
</dbReference>
<dbReference type="AlphaFoldDB" id="A0A537J5T9"/>
<keyword evidence="2 4" id="KW-0479">Metal-binding</keyword>
<reference evidence="5 6" key="1">
    <citation type="journal article" date="2019" name="Nat. Microbiol.">
        <title>Mediterranean grassland soil C-N compound turnover is dependent on rainfall and depth, and is mediated by genomically divergent microorganisms.</title>
        <authorList>
            <person name="Diamond S."/>
            <person name="Andeer P.F."/>
            <person name="Li Z."/>
            <person name="Crits-Christoph A."/>
            <person name="Burstein D."/>
            <person name="Anantharaman K."/>
            <person name="Lane K.R."/>
            <person name="Thomas B.C."/>
            <person name="Pan C."/>
            <person name="Northen T.R."/>
            <person name="Banfield J.F."/>
        </authorList>
    </citation>
    <scope>NUCLEOTIDE SEQUENCE [LARGE SCALE GENOMIC DNA]</scope>
    <source>
        <strain evidence="5">NP_6</strain>
    </source>
</reference>